<comment type="caution">
    <text evidence="1">The sequence shown here is derived from an EMBL/GenBank/DDBJ whole genome shotgun (WGS) entry which is preliminary data.</text>
</comment>
<proteinExistence type="predicted"/>
<accession>A0A1V1NUX3</accession>
<gene>
    <name evidence="1" type="ORF">OMM_12844</name>
</gene>
<sequence length="96" mass="11245">MDQKRIKQLHSFEAVIKKQQSNFHVLGKTLSKIKDLSLYKHIGFKSFEEYTIKRLDIKKSHAYRMINASKVIENLSPIGDILGILECYNIFEFIIT</sequence>
<protein>
    <submittedName>
        <fullName evidence="1">Uncharacterized protein</fullName>
    </submittedName>
</protein>
<evidence type="ECO:0000313" key="1">
    <source>
        <dbReference type="EMBL" id="ETR66397.1"/>
    </source>
</evidence>
<reference evidence="2" key="1">
    <citation type="submission" date="2012-11" db="EMBL/GenBank/DDBJ databases">
        <authorList>
            <person name="Lucero-Rivera Y.E."/>
            <person name="Tovar-Ramirez D."/>
        </authorList>
    </citation>
    <scope>NUCLEOTIDE SEQUENCE [LARGE SCALE GENOMIC DNA]</scope>
    <source>
        <strain evidence="2">Araruama</strain>
    </source>
</reference>
<dbReference type="AlphaFoldDB" id="A0A1V1NUX3"/>
<dbReference type="EMBL" id="ATBP01002014">
    <property type="protein sequence ID" value="ETR66397.1"/>
    <property type="molecule type" value="Genomic_DNA"/>
</dbReference>
<dbReference type="Proteomes" id="UP000189670">
    <property type="component" value="Unassembled WGS sequence"/>
</dbReference>
<name>A0A1V1NUX3_9BACT</name>
<organism evidence="1 2">
    <name type="scientific">Candidatus Magnetoglobus multicellularis str. Araruama</name>
    <dbReference type="NCBI Taxonomy" id="890399"/>
    <lineage>
        <taxon>Bacteria</taxon>
        <taxon>Pseudomonadati</taxon>
        <taxon>Thermodesulfobacteriota</taxon>
        <taxon>Desulfobacteria</taxon>
        <taxon>Desulfobacterales</taxon>
        <taxon>Desulfobacteraceae</taxon>
        <taxon>Candidatus Magnetoglobus</taxon>
    </lineage>
</organism>
<feature type="non-terminal residue" evidence="1">
    <location>
        <position position="96"/>
    </location>
</feature>
<evidence type="ECO:0000313" key="2">
    <source>
        <dbReference type="Proteomes" id="UP000189670"/>
    </source>
</evidence>